<evidence type="ECO:0000313" key="12">
    <source>
        <dbReference type="EMBL" id="WOF17101.1"/>
    </source>
</evidence>
<sequence>MYGKTASELLTKVRTEKPLVHHITNYVTVNDCANITLCTGASPVMAHAVEEVSEMVSYAGALVLNIGTLSPGQIKSMLVAGRRANELEIPVILDPVGAGATKLRTESTLYLLSELDISVLKGNAGEIGVLAGSKGKVRGVDSESIDGDAADIAVECAENFETIVVMSGATDIVTDGNRTLTVENGHEMMGKLSGTGCMAASVLGSFAGVSEDYMLSSASALAAFGLAGEKAGMCANGPYSFRTALFDQLYSLKPVELKVDAKVKEYNGV</sequence>
<keyword evidence="4 11" id="KW-0808">Transferase</keyword>
<dbReference type="EC" id="2.7.1.50" evidence="11"/>
<proteinExistence type="inferred from homology"/>
<dbReference type="SUPFAM" id="SSF53613">
    <property type="entry name" value="Ribokinase-like"/>
    <property type="match status" value="1"/>
</dbReference>
<comment type="function">
    <text evidence="11">Catalyzes the phosphorylation of the hydroxyl group of 4-methyl-5-beta-hydroxyethylthiazole (THZ).</text>
</comment>
<evidence type="ECO:0000256" key="9">
    <source>
        <dbReference type="ARBA" id="ARBA00022842"/>
    </source>
</evidence>
<protein>
    <recommendedName>
        <fullName evidence="11">Hydroxyethylthiazole kinase</fullName>
        <ecNumber evidence="11">2.7.1.50</ecNumber>
    </recommendedName>
    <alternativeName>
        <fullName evidence="11">4-methyl-5-beta-hydroxyethylthiazole kinase</fullName>
        <shortName evidence="11">TH kinase</shortName>
        <shortName evidence="11">Thz kinase</shortName>
    </alternativeName>
</protein>
<dbReference type="RefSeq" id="WP_317136558.1">
    <property type="nucleotide sequence ID" value="NZ_CP043875.1"/>
</dbReference>
<evidence type="ECO:0000256" key="4">
    <source>
        <dbReference type="ARBA" id="ARBA00022679"/>
    </source>
</evidence>
<dbReference type="PRINTS" id="PR01099">
    <property type="entry name" value="HYETHTZKNASE"/>
</dbReference>
<dbReference type="Pfam" id="PF02110">
    <property type="entry name" value="HK"/>
    <property type="match status" value="1"/>
</dbReference>
<name>A0AA97I557_9EURY</name>
<evidence type="ECO:0000313" key="13">
    <source>
        <dbReference type="Proteomes" id="UP001301797"/>
    </source>
</evidence>
<evidence type="ECO:0000256" key="2">
    <source>
        <dbReference type="ARBA" id="ARBA00001946"/>
    </source>
</evidence>
<dbReference type="GO" id="GO:0009228">
    <property type="term" value="P:thiamine biosynthetic process"/>
    <property type="evidence" value="ECO:0007669"/>
    <property type="project" value="UniProtKB-KW"/>
</dbReference>
<evidence type="ECO:0000256" key="10">
    <source>
        <dbReference type="ARBA" id="ARBA00022977"/>
    </source>
</evidence>
<dbReference type="HAMAP" id="MF_00228">
    <property type="entry name" value="Thz_kinase"/>
    <property type="match status" value="1"/>
</dbReference>
<evidence type="ECO:0000256" key="3">
    <source>
        <dbReference type="ARBA" id="ARBA00004868"/>
    </source>
</evidence>
<dbReference type="AlphaFoldDB" id="A0AA97I557"/>
<comment type="cofactor">
    <cofactor evidence="2 11">
        <name>Mg(2+)</name>
        <dbReference type="ChEBI" id="CHEBI:18420"/>
    </cofactor>
</comment>
<dbReference type="NCBIfam" id="NF006830">
    <property type="entry name" value="PRK09355.1"/>
    <property type="match status" value="1"/>
</dbReference>
<dbReference type="GO" id="GO:0000287">
    <property type="term" value="F:magnesium ion binding"/>
    <property type="evidence" value="ECO:0007669"/>
    <property type="project" value="UniProtKB-UniRule"/>
</dbReference>
<feature type="binding site" evidence="11">
    <location>
        <position position="121"/>
    </location>
    <ligand>
        <name>ATP</name>
        <dbReference type="ChEBI" id="CHEBI:30616"/>
    </ligand>
</feature>
<dbReference type="CDD" id="cd01170">
    <property type="entry name" value="THZ_kinase"/>
    <property type="match status" value="1"/>
</dbReference>
<dbReference type="KEGG" id="mefw:F1737_10650"/>
<keyword evidence="7 11" id="KW-0418">Kinase</keyword>
<evidence type="ECO:0000256" key="5">
    <source>
        <dbReference type="ARBA" id="ARBA00022723"/>
    </source>
</evidence>
<dbReference type="NCBIfam" id="TIGR00694">
    <property type="entry name" value="thiM"/>
    <property type="match status" value="1"/>
</dbReference>
<feature type="binding site" evidence="11">
    <location>
        <position position="45"/>
    </location>
    <ligand>
        <name>substrate</name>
    </ligand>
</feature>
<evidence type="ECO:0000256" key="7">
    <source>
        <dbReference type="ARBA" id="ARBA00022777"/>
    </source>
</evidence>
<keyword evidence="6 11" id="KW-0547">Nucleotide-binding</keyword>
<evidence type="ECO:0000256" key="1">
    <source>
        <dbReference type="ARBA" id="ARBA00001771"/>
    </source>
</evidence>
<evidence type="ECO:0000256" key="6">
    <source>
        <dbReference type="ARBA" id="ARBA00022741"/>
    </source>
</evidence>
<evidence type="ECO:0000256" key="11">
    <source>
        <dbReference type="HAMAP-Rule" id="MF_00228"/>
    </source>
</evidence>
<keyword evidence="9 11" id="KW-0460">Magnesium</keyword>
<accession>A0AA97I557</accession>
<keyword evidence="10 11" id="KW-0784">Thiamine biosynthesis</keyword>
<keyword evidence="8 11" id="KW-0067">ATP-binding</keyword>
<dbReference type="GO" id="GO:0004417">
    <property type="term" value="F:hydroxyethylthiazole kinase activity"/>
    <property type="evidence" value="ECO:0007669"/>
    <property type="project" value="UniProtKB-UniRule"/>
</dbReference>
<dbReference type="InterPro" id="IPR000417">
    <property type="entry name" value="Hyethyz_kinase"/>
</dbReference>
<feature type="binding site" evidence="11">
    <location>
        <position position="167"/>
    </location>
    <ligand>
        <name>ATP</name>
        <dbReference type="ChEBI" id="CHEBI:30616"/>
    </ligand>
</feature>
<organism evidence="12 13">
    <name type="scientific">Methanochimaera problematica</name>
    <dbReference type="NCBI Taxonomy" id="2609417"/>
    <lineage>
        <taxon>Archaea</taxon>
        <taxon>Methanobacteriati</taxon>
        <taxon>Methanobacteriota</taxon>
        <taxon>Stenosarchaea group</taxon>
        <taxon>Methanomicrobia</taxon>
        <taxon>Methanomicrobiales</taxon>
        <taxon>Methanomicrobiaceae</taxon>
        <taxon>Methanochimaera</taxon>
    </lineage>
</organism>
<dbReference type="GeneID" id="85230633"/>
<dbReference type="InterPro" id="IPR029056">
    <property type="entry name" value="Ribokinase-like"/>
</dbReference>
<dbReference type="GO" id="GO:0005524">
    <property type="term" value="F:ATP binding"/>
    <property type="evidence" value="ECO:0007669"/>
    <property type="project" value="UniProtKB-UniRule"/>
</dbReference>
<gene>
    <name evidence="11 12" type="primary">thiM</name>
    <name evidence="12" type="ORF">F1737_10650</name>
</gene>
<comment type="catalytic activity">
    <reaction evidence="1 11">
        <text>5-(2-hydroxyethyl)-4-methylthiazole + ATP = 4-methyl-5-(2-phosphooxyethyl)-thiazole + ADP + H(+)</text>
        <dbReference type="Rhea" id="RHEA:24212"/>
        <dbReference type="ChEBI" id="CHEBI:15378"/>
        <dbReference type="ChEBI" id="CHEBI:17957"/>
        <dbReference type="ChEBI" id="CHEBI:30616"/>
        <dbReference type="ChEBI" id="CHEBI:58296"/>
        <dbReference type="ChEBI" id="CHEBI:456216"/>
        <dbReference type="EC" id="2.7.1.50"/>
    </reaction>
</comment>
<comment type="similarity">
    <text evidence="11">Belongs to the Thz kinase family.</text>
</comment>
<keyword evidence="5 11" id="KW-0479">Metal-binding</keyword>
<dbReference type="EMBL" id="CP043875">
    <property type="protein sequence ID" value="WOF17101.1"/>
    <property type="molecule type" value="Genomic_DNA"/>
</dbReference>
<dbReference type="Proteomes" id="UP001301797">
    <property type="component" value="Chromosome"/>
</dbReference>
<dbReference type="PIRSF" id="PIRSF000513">
    <property type="entry name" value="Thz_kinase"/>
    <property type="match status" value="1"/>
</dbReference>
<dbReference type="GO" id="GO:0009229">
    <property type="term" value="P:thiamine diphosphate biosynthetic process"/>
    <property type="evidence" value="ECO:0007669"/>
    <property type="project" value="UniProtKB-UniRule"/>
</dbReference>
<feature type="binding site" evidence="11">
    <location>
        <position position="194"/>
    </location>
    <ligand>
        <name>substrate</name>
    </ligand>
</feature>
<reference evidence="12 13" key="1">
    <citation type="submission" date="2019-09" db="EMBL/GenBank/DDBJ databases">
        <title>The complete genome of Methanoplanus sp. FWC-SCC4.</title>
        <authorList>
            <person name="Chen S.-C."/>
            <person name="Zhou Y.-Z."/>
            <person name="Lai M.-C."/>
        </authorList>
    </citation>
    <scope>NUCLEOTIDE SEQUENCE [LARGE SCALE GENOMIC DNA]</scope>
    <source>
        <strain evidence="12 13">FWC-SCC4</strain>
    </source>
</reference>
<evidence type="ECO:0000256" key="8">
    <source>
        <dbReference type="ARBA" id="ARBA00022840"/>
    </source>
</evidence>
<comment type="pathway">
    <text evidence="3 11">Cofactor biosynthesis; thiamine diphosphate biosynthesis; 4-methyl-5-(2-phosphoethyl)-thiazole from 5-(2-hydroxyethyl)-4-methylthiazole: step 1/1.</text>
</comment>
<dbReference type="Gene3D" id="3.40.1190.20">
    <property type="match status" value="1"/>
</dbReference>
<keyword evidence="13" id="KW-1185">Reference proteome</keyword>